<evidence type="ECO:0000313" key="1">
    <source>
        <dbReference type="EMBL" id="QHU05195.1"/>
    </source>
</evidence>
<protein>
    <recommendedName>
        <fullName evidence="2">Glycosyltransferase</fullName>
    </recommendedName>
</protein>
<dbReference type="EMBL" id="MN740409">
    <property type="protein sequence ID" value="QHU05195.1"/>
    <property type="molecule type" value="Genomic_DNA"/>
</dbReference>
<organism evidence="1">
    <name type="scientific">viral metagenome</name>
    <dbReference type="NCBI Taxonomy" id="1070528"/>
    <lineage>
        <taxon>unclassified sequences</taxon>
        <taxon>metagenomes</taxon>
        <taxon>organismal metagenomes</taxon>
    </lineage>
</organism>
<proteinExistence type="predicted"/>
<name>A0A6C0JHD7_9ZZZZ</name>
<reference evidence="1" key="1">
    <citation type="journal article" date="2020" name="Nature">
        <title>Giant virus diversity and host interactions through global metagenomics.</title>
        <authorList>
            <person name="Schulz F."/>
            <person name="Roux S."/>
            <person name="Paez-Espino D."/>
            <person name="Jungbluth S."/>
            <person name="Walsh D.A."/>
            <person name="Denef V.J."/>
            <person name="McMahon K.D."/>
            <person name="Konstantinidis K.T."/>
            <person name="Eloe-Fadrosh E.A."/>
            <person name="Kyrpides N.C."/>
            <person name="Woyke T."/>
        </authorList>
    </citation>
    <scope>NUCLEOTIDE SEQUENCE</scope>
    <source>
        <strain evidence="1">GVMAG-M-3300027708-5</strain>
    </source>
</reference>
<accession>A0A6C0JHD7</accession>
<sequence>MFTKEDICVFLFNWKKVTQNSLRLYEKIRPIIKNTTIVNCDESCILDPTISHIQLDDSHYYGSQYNHAIKHMNKNALLCVIVGDNIVDNDFNAIFENALTAFNTLPIGVFSPRDKRTMHQQKCLHIQNDIFTVNTTDCGFWFIHPLVISALKNMDYSISKYGWGIDTITIKEANKMNLLCVTDFSIETDQVDHSCGYDTAEAEQHMHVLNSEYLRL</sequence>
<dbReference type="AlphaFoldDB" id="A0A6C0JHD7"/>
<evidence type="ECO:0008006" key="2">
    <source>
        <dbReference type="Google" id="ProtNLM"/>
    </source>
</evidence>